<feature type="compositionally biased region" description="Basic and acidic residues" evidence="1">
    <location>
        <begin position="77"/>
        <end position="102"/>
    </location>
</feature>
<dbReference type="Proteomes" id="UP000693946">
    <property type="component" value="Unassembled WGS sequence"/>
</dbReference>
<proteinExistence type="predicted"/>
<accession>A0AAV6PIJ6</accession>
<feature type="region of interest" description="Disordered" evidence="1">
    <location>
        <begin position="74"/>
        <end position="102"/>
    </location>
</feature>
<dbReference type="EMBL" id="JAGKHQ010001081">
    <property type="protein sequence ID" value="KAG7461419.1"/>
    <property type="molecule type" value="Genomic_DNA"/>
</dbReference>
<evidence type="ECO:0000256" key="1">
    <source>
        <dbReference type="SAM" id="MobiDB-lite"/>
    </source>
</evidence>
<comment type="caution">
    <text evidence="2">The sequence shown here is derived from an EMBL/GenBank/DDBJ whole genome shotgun (WGS) entry which is preliminary data.</text>
</comment>
<reference evidence="2 3" key="1">
    <citation type="journal article" date="2021" name="Sci. Rep.">
        <title>Chromosome anchoring in Senegalese sole (Solea senegalensis) reveals sex-associated markers and genome rearrangements in flatfish.</title>
        <authorList>
            <person name="Guerrero-Cozar I."/>
            <person name="Gomez-Garrido J."/>
            <person name="Berbel C."/>
            <person name="Martinez-Blanch J.F."/>
            <person name="Alioto T."/>
            <person name="Claros M.G."/>
            <person name="Gagnaire P.A."/>
            <person name="Manchado M."/>
        </authorList>
    </citation>
    <scope>NUCLEOTIDE SEQUENCE [LARGE SCALE GENOMIC DNA]</scope>
    <source>
        <strain evidence="2">Sse05_10M</strain>
    </source>
</reference>
<gene>
    <name evidence="2" type="ORF">JOB18_047495</name>
</gene>
<dbReference type="AlphaFoldDB" id="A0AAV6PIJ6"/>
<sequence>MGLLFRKSRQEVAYVAIVALPQVASAVCNSGVIIWATCNRRIGDGGFHSEKKRRPTANTSVVFRPAVKRRALSRWQQRVDDRASTRESEAGTCSHEDAAMSH</sequence>
<protein>
    <recommendedName>
        <fullName evidence="4">Secreted protein</fullName>
    </recommendedName>
</protein>
<evidence type="ECO:0000313" key="3">
    <source>
        <dbReference type="Proteomes" id="UP000693946"/>
    </source>
</evidence>
<name>A0AAV6PIJ6_SOLSE</name>
<organism evidence="2 3">
    <name type="scientific">Solea senegalensis</name>
    <name type="common">Senegalese sole</name>
    <dbReference type="NCBI Taxonomy" id="28829"/>
    <lineage>
        <taxon>Eukaryota</taxon>
        <taxon>Metazoa</taxon>
        <taxon>Chordata</taxon>
        <taxon>Craniata</taxon>
        <taxon>Vertebrata</taxon>
        <taxon>Euteleostomi</taxon>
        <taxon>Actinopterygii</taxon>
        <taxon>Neopterygii</taxon>
        <taxon>Teleostei</taxon>
        <taxon>Neoteleostei</taxon>
        <taxon>Acanthomorphata</taxon>
        <taxon>Carangaria</taxon>
        <taxon>Pleuronectiformes</taxon>
        <taxon>Pleuronectoidei</taxon>
        <taxon>Soleidae</taxon>
        <taxon>Solea</taxon>
    </lineage>
</organism>
<keyword evidence="3" id="KW-1185">Reference proteome</keyword>
<evidence type="ECO:0008006" key="4">
    <source>
        <dbReference type="Google" id="ProtNLM"/>
    </source>
</evidence>
<evidence type="ECO:0000313" key="2">
    <source>
        <dbReference type="EMBL" id="KAG7461419.1"/>
    </source>
</evidence>